<dbReference type="Proteomes" id="UP000273786">
    <property type="component" value="Unassembled WGS sequence"/>
</dbReference>
<name>A0A3P3ET63_9HYPH</name>
<keyword evidence="2" id="KW-1185">Reference proteome</keyword>
<dbReference type="AlphaFoldDB" id="A0A3P3ET63"/>
<dbReference type="EMBL" id="RQXT01000075">
    <property type="protein sequence ID" value="RRH89555.1"/>
    <property type="molecule type" value="Genomic_DNA"/>
</dbReference>
<reference evidence="1 2" key="1">
    <citation type="submission" date="2018-11" db="EMBL/GenBank/DDBJ databases">
        <title>the genome of Mesorhizobium tamadayense DSM 28320.</title>
        <authorList>
            <person name="Gao J."/>
        </authorList>
    </citation>
    <scope>NUCLEOTIDE SEQUENCE [LARGE SCALE GENOMIC DNA]</scope>
    <source>
        <strain evidence="1 2">DSM 28320</strain>
    </source>
</reference>
<proteinExistence type="predicted"/>
<gene>
    <name evidence="1" type="ORF">EH240_33780</name>
</gene>
<accession>A0A3P3ET63</accession>
<sequence>MARGPRVGDEKKAKAGDRVEISGFATRVDEEDGKVTVWIDGGGLVTVDTDSIADCSSTSRVAVRE</sequence>
<protein>
    <submittedName>
        <fullName evidence="1">Uncharacterized protein</fullName>
    </submittedName>
</protein>
<evidence type="ECO:0000313" key="1">
    <source>
        <dbReference type="EMBL" id="RRH89555.1"/>
    </source>
</evidence>
<organism evidence="1 2">
    <name type="scientific">Mesorhizobium tamadayense</name>
    <dbReference type="NCBI Taxonomy" id="425306"/>
    <lineage>
        <taxon>Bacteria</taxon>
        <taxon>Pseudomonadati</taxon>
        <taxon>Pseudomonadota</taxon>
        <taxon>Alphaproteobacteria</taxon>
        <taxon>Hyphomicrobiales</taxon>
        <taxon>Phyllobacteriaceae</taxon>
        <taxon>Mesorhizobium</taxon>
    </lineage>
</organism>
<dbReference type="OrthoDB" id="8080712at2"/>
<evidence type="ECO:0000313" key="2">
    <source>
        <dbReference type="Proteomes" id="UP000273786"/>
    </source>
</evidence>
<comment type="caution">
    <text evidence="1">The sequence shown here is derived from an EMBL/GenBank/DDBJ whole genome shotgun (WGS) entry which is preliminary data.</text>
</comment>
<dbReference type="RefSeq" id="WP_125006676.1">
    <property type="nucleotide sequence ID" value="NZ_RQXT01000075.1"/>
</dbReference>